<keyword evidence="3" id="KW-0223">Dioxygenase</keyword>
<dbReference type="GO" id="GO:0018618">
    <property type="term" value="F:anthranilate 1,2-dioxygenase (deaminating, decarboxylating) activity"/>
    <property type="evidence" value="ECO:0007669"/>
    <property type="project" value="UniProtKB-EC"/>
</dbReference>
<keyword evidence="2 3" id="KW-0560">Oxidoreductase</keyword>
<protein>
    <submittedName>
        <fullName evidence="3">Anthranilate 1,2-dioxygenase small subunit</fullName>
        <ecNumber evidence="3">1.14.12.1</ecNumber>
    </submittedName>
</protein>
<organism evidence="3 4">
    <name type="scientific">Pigmentiphaga humi</name>
    <dbReference type="NCBI Taxonomy" id="2478468"/>
    <lineage>
        <taxon>Bacteria</taxon>
        <taxon>Pseudomonadati</taxon>
        <taxon>Pseudomonadota</taxon>
        <taxon>Betaproteobacteria</taxon>
        <taxon>Burkholderiales</taxon>
        <taxon>Alcaligenaceae</taxon>
        <taxon>Pigmentiphaga</taxon>
    </lineage>
</organism>
<dbReference type="RefSeq" id="WP_124077858.1">
    <property type="nucleotide sequence ID" value="NZ_UWPJ01000007.1"/>
</dbReference>
<dbReference type="OrthoDB" id="2674149at2"/>
<comment type="similarity">
    <text evidence="1">Belongs to the bacterial ring-hydroxylating dioxygenase beta subunit family.</text>
</comment>
<reference evidence="3 4" key="1">
    <citation type="submission" date="2018-10" db="EMBL/GenBank/DDBJ databases">
        <authorList>
            <person name="Criscuolo A."/>
        </authorList>
    </citation>
    <scope>NUCLEOTIDE SEQUENCE [LARGE SCALE GENOMIC DNA]</scope>
    <source>
        <strain evidence="3">DnA1</strain>
    </source>
</reference>
<dbReference type="SUPFAM" id="SSF54427">
    <property type="entry name" value="NTF2-like"/>
    <property type="match status" value="1"/>
</dbReference>
<evidence type="ECO:0000256" key="1">
    <source>
        <dbReference type="ARBA" id="ARBA00009570"/>
    </source>
</evidence>
<accession>A0A3P4AYU0</accession>
<sequence>MSELKISGYQAARVDARRAMALRPLVEHFNAEYCAALDGGDIERWPEFFTEDCVYRITARENADLNLPVGLVYAEGRPMLHDRAVAISRTQMFAPRTMLHVLSNARVVDGSDDTIVAQCNFVLLQTLVEGPTTLHLAGTYYDRFQRDGDELLLQERQVVYESSVIANDLVYPV</sequence>
<dbReference type="Gene3D" id="3.10.450.50">
    <property type="match status" value="1"/>
</dbReference>
<dbReference type="InterPro" id="IPR000391">
    <property type="entry name" value="Rng_hydr_dOase-bsu"/>
</dbReference>
<evidence type="ECO:0000313" key="3">
    <source>
        <dbReference type="EMBL" id="VCU68620.1"/>
    </source>
</evidence>
<dbReference type="AlphaFoldDB" id="A0A3P4AYU0"/>
<dbReference type="EMBL" id="UWPJ01000007">
    <property type="protein sequence ID" value="VCU68620.1"/>
    <property type="molecule type" value="Genomic_DNA"/>
</dbReference>
<keyword evidence="4" id="KW-1185">Reference proteome</keyword>
<dbReference type="InterPro" id="IPR032710">
    <property type="entry name" value="NTF2-like_dom_sf"/>
</dbReference>
<dbReference type="Proteomes" id="UP000277294">
    <property type="component" value="Unassembled WGS sequence"/>
</dbReference>
<dbReference type="EC" id="1.14.12.1" evidence="3"/>
<name>A0A3P4AYU0_9BURK</name>
<dbReference type="Pfam" id="PF00866">
    <property type="entry name" value="Ring_hydroxyl_B"/>
    <property type="match status" value="1"/>
</dbReference>
<evidence type="ECO:0000256" key="2">
    <source>
        <dbReference type="ARBA" id="ARBA00023002"/>
    </source>
</evidence>
<proteinExistence type="inferred from homology"/>
<gene>
    <name evidence="3" type="primary">andAd_1</name>
    <name evidence="3" type="ORF">PIGHUM_00677</name>
</gene>
<evidence type="ECO:0000313" key="4">
    <source>
        <dbReference type="Proteomes" id="UP000277294"/>
    </source>
</evidence>